<evidence type="ECO:0000256" key="10">
    <source>
        <dbReference type="ARBA" id="ARBA00045077"/>
    </source>
</evidence>
<evidence type="ECO:0000256" key="8">
    <source>
        <dbReference type="ARBA" id="ARBA00023326"/>
    </source>
</evidence>
<keyword evidence="3 11" id="KW-0964">Secreted</keyword>
<comment type="similarity">
    <text evidence="9">Belongs to the polysaccharide monooxygenase AA9 family.</text>
</comment>
<feature type="signal peptide" evidence="13">
    <location>
        <begin position="1"/>
        <end position="16"/>
    </location>
</feature>
<dbReference type="Gene3D" id="2.70.50.70">
    <property type="match status" value="1"/>
</dbReference>
<dbReference type="Proteomes" id="UP000308133">
    <property type="component" value="Unassembled WGS sequence"/>
</dbReference>
<feature type="compositionally biased region" description="Polar residues" evidence="12">
    <location>
        <begin position="273"/>
        <end position="282"/>
    </location>
</feature>
<evidence type="ECO:0000256" key="6">
    <source>
        <dbReference type="ARBA" id="ARBA00023157"/>
    </source>
</evidence>
<dbReference type="GO" id="GO:0030245">
    <property type="term" value="P:cellulose catabolic process"/>
    <property type="evidence" value="ECO:0007669"/>
    <property type="project" value="UniProtKB-UniRule"/>
</dbReference>
<keyword evidence="5" id="KW-0186">Copper</keyword>
<gene>
    <name evidence="15" type="ORF">C1H76_8777</name>
</gene>
<feature type="compositionally biased region" description="Low complexity" evidence="12">
    <location>
        <begin position="248"/>
        <end position="272"/>
    </location>
</feature>
<evidence type="ECO:0000256" key="2">
    <source>
        <dbReference type="ARBA" id="ARBA00004613"/>
    </source>
</evidence>
<dbReference type="InterPro" id="IPR005103">
    <property type="entry name" value="AA9_LPMO"/>
</dbReference>
<dbReference type="CDD" id="cd21175">
    <property type="entry name" value="LPMO_AA9"/>
    <property type="match status" value="1"/>
</dbReference>
<proteinExistence type="inferred from homology"/>
<evidence type="ECO:0000259" key="14">
    <source>
        <dbReference type="Pfam" id="PF03443"/>
    </source>
</evidence>
<keyword evidence="8 11" id="KW-0624">Polysaccharide degradation</keyword>
<keyword evidence="4 11" id="KW-0136">Cellulose degradation</keyword>
<dbReference type="PANTHER" id="PTHR33353">
    <property type="entry name" value="PUTATIVE (AFU_ORTHOLOGUE AFUA_1G12560)-RELATED"/>
    <property type="match status" value="1"/>
</dbReference>
<comment type="cofactor">
    <cofactor evidence="1">
        <name>Cu(2+)</name>
        <dbReference type="ChEBI" id="CHEBI:29036"/>
    </cofactor>
</comment>
<comment type="subcellular location">
    <subcellularLocation>
        <location evidence="2 11">Secreted</location>
    </subcellularLocation>
</comment>
<comment type="caution">
    <text evidence="15">The sequence shown here is derived from an EMBL/GenBank/DDBJ whole genome shotgun (WGS) entry which is preliminary data.</text>
</comment>
<dbReference type="GO" id="GO:0030248">
    <property type="term" value="F:cellulose binding"/>
    <property type="evidence" value="ECO:0007669"/>
    <property type="project" value="UniProtKB-UniRule"/>
</dbReference>
<evidence type="ECO:0000256" key="7">
    <source>
        <dbReference type="ARBA" id="ARBA00023277"/>
    </source>
</evidence>
<dbReference type="GO" id="GO:0005576">
    <property type="term" value="C:extracellular region"/>
    <property type="evidence" value="ECO:0007669"/>
    <property type="project" value="UniProtKB-SubCell"/>
</dbReference>
<evidence type="ECO:0000256" key="11">
    <source>
        <dbReference type="RuleBase" id="RU368122"/>
    </source>
</evidence>
<comment type="domain">
    <text evidence="11">Has a modular structure: an endo-beta-1,4-glucanase catalytic module at the N-terminus, a linker rich in serines and threonines, and a C-terminal carbohydrate-binding module (CBM).</text>
</comment>
<keyword evidence="7 11" id="KW-0119">Carbohydrate metabolism</keyword>
<reference evidence="15 16" key="1">
    <citation type="submission" date="2018-02" db="EMBL/GenBank/DDBJ databases">
        <title>Draft genome sequences of Elsinoe sp., causing black scab on jojoba.</title>
        <authorList>
            <person name="Stodart B."/>
            <person name="Jeffress S."/>
            <person name="Ash G."/>
            <person name="Arun Chinnappa K."/>
        </authorList>
    </citation>
    <scope>NUCLEOTIDE SEQUENCE [LARGE SCALE GENOMIC DNA]</scope>
    <source>
        <strain evidence="15 16">Hillstone_2</strain>
    </source>
</reference>
<evidence type="ECO:0000256" key="12">
    <source>
        <dbReference type="SAM" id="MobiDB-lite"/>
    </source>
</evidence>
<dbReference type="PANTHER" id="PTHR33353:SF17">
    <property type="entry name" value="ENDO-BETA-1,4-GLUCANASE D"/>
    <property type="match status" value="1"/>
</dbReference>
<feature type="chain" id="PRO_5020557747" description="AA9 family lytic polysaccharide monooxygenase" evidence="13">
    <location>
        <begin position="17"/>
        <end position="348"/>
    </location>
</feature>
<accession>A0A4U7ALI9</accession>
<name>A0A4U7ALI9_9PEZI</name>
<feature type="compositionally biased region" description="Low complexity" evidence="12">
    <location>
        <begin position="283"/>
        <end position="324"/>
    </location>
</feature>
<sequence>MKSFAFVPLLAATATAHTTFQALWVDGKSTGKMEQGAIRHKWQNTPESNYPTKDASSPDIACGKYATGPAPVKVSIKAGSEVTAEWHHEPTQNSGDKDEPIALSHKGPIMAYLGKVDNSATASTTGVKWFKIYEDTKDSSGTWAVERFYNNKGMIPFTIPSCVADGDYFLRVEIIGLHEADRSMGAQMYPNCAQISITGGGNANPETVSFPGAYENNGVGLSYNLYSGNAPYTAPGPRPFTCGAGGNAPAQPSSPAPSSSAAPAPTTLQTSTRASSSSVRPVTTSKPATSAPAAYPTTSAQANPAPTSSAAPAPSSPASGAAPSRQEIESFFGQIMALYNTWKGQVGA</sequence>
<feature type="region of interest" description="Disordered" evidence="12">
    <location>
        <begin position="243"/>
        <end position="326"/>
    </location>
</feature>
<evidence type="ECO:0000313" key="16">
    <source>
        <dbReference type="Proteomes" id="UP000308133"/>
    </source>
</evidence>
<protein>
    <recommendedName>
        <fullName evidence="11">AA9 family lytic polysaccharide monooxygenase</fullName>
        <ecNumber evidence="11">1.14.99.56</ecNumber>
    </recommendedName>
    <alternativeName>
        <fullName evidence="11">Endo-beta-1,4-glucanase</fullName>
    </alternativeName>
    <alternativeName>
        <fullName evidence="11">Glycosyl hydrolase 61 family protein</fullName>
    </alternativeName>
</protein>
<evidence type="ECO:0000256" key="5">
    <source>
        <dbReference type="ARBA" id="ARBA00023008"/>
    </source>
</evidence>
<evidence type="ECO:0000256" key="1">
    <source>
        <dbReference type="ARBA" id="ARBA00001973"/>
    </source>
</evidence>
<dbReference type="EC" id="1.14.99.56" evidence="11"/>
<keyword evidence="6 11" id="KW-1015">Disulfide bond</keyword>
<dbReference type="GO" id="GO:0008810">
    <property type="term" value="F:cellulase activity"/>
    <property type="evidence" value="ECO:0007669"/>
    <property type="project" value="UniProtKB-UniRule"/>
</dbReference>
<dbReference type="Pfam" id="PF03443">
    <property type="entry name" value="AA9"/>
    <property type="match status" value="1"/>
</dbReference>
<comment type="function">
    <text evidence="11">Lytic polysaccharide monooxygenase (LMPO) that depolymerizes crystalline and amorphous polysaccharides via the oxidation of scissile alpha- or beta-(1-4)-glycosidic bonds, yielding C1 and/or C4 oxidation products. Catalysis by LPMOs requires the reduction of the active-site copper from Cu(II) to Cu(I) by a reducing agent and H(2)O(2) or O(2) as a cosubstrate.</text>
</comment>
<dbReference type="EMBL" id="PTQR01000123">
    <property type="protein sequence ID" value="TKX18888.1"/>
    <property type="molecule type" value="Genomic_DNA"/>
</dbReference>
<evidence type="ECO:0000313" key="15">
    <source>
        <dbReference type="EMBL" id="TKX18888.1"/>
    </source>
</evidence>
<evidence type="ECO:0000256" key="9">
    <source>
        <dbReference type="ARBA" id="ARBA00044502"/>
    </source>
</evidence>
<keyword evidence="13" id="KW-0732">Signal</keyword>
<organism evidence="15 16">
    <name type="scientific">Elsinoe australis</name>
    <dbReference type="NCBI Taxonomy" id="40998"/>
    <lineage>
        <taxon>Eukaryota</taxon>
        <taxon>Fungi</taxon>
        <taxon>Dikarya</taxon>
        <taxon>Ascomycota</taxon>
        <taxon>Pezizomycotina</taxon>
        <taxon>Dothideomycetes</taxon>
        <taxon>Dothideomycetidae</taxon>
        <taxon>Myriangiales</taxon>
        <taxon>Elsinoaceae</taxon>
        <taxon>Elsinoe</taxon>
    </lineage>
</organism>
<evidence type="ECO:0000256" key="13">
    <source>
        <dbReference type="SAM" id="SignalP"/>
    </source>
</evidence>
<evidence type="ECO:0000256" key="4">
    <source>
        <dbReference type="ARBA" id="ARBA00023001"/>
    </source>
</evidence>
<dbReference type="InterPro" id="IPR049892">
    <property type="entry name" value="AA9"/>
</dbReference>
<dbReference type="AlphaFoldDB" id="A0A4U7ALI9"/>
<feature type="domain" description="Auxiliary Activity family 9 catalytic" evidence="14">
    <location>
        <begin position="17"/>
        <end position="229"/>
    </location>
</feature>
<comment type="catalytic activity">
    <reaction evidence="10 11">
        <text>[(1-&gt;4)-beta-D-glucosyl]n+m + reduced acceptor + O2 = 4-dehydro-beta-D-glucosyl-[(1-&gt;4)-beta-D-glucosyl]n-1 + [(1-&gt;4)-beta-D-glucosyl]m + acceptor + H2O.</text>
        <dbReference type="EC" id="1.14.99.56"/>
    </reaction>
</comment>
<evidence type="ECO:0000256" key="3">
    <source>
        <dbReference type="ARBA" id="ARBA00022525"/>
    </source>
</evidence>